<evidence type="ECO:0000313" key="1">
    <source>
        <dbReference type="EMBL" id="CAG8744876.1"/>
    </source>
</evidence>
<dbReference type="AlphaFoldDB" id="A0A9N9IPD2"/>
<name>A0A9N9IPD2_9GLOM</name>
<organism evidence="1 2">
    <name type="scientific">Dentiscutata erythropus</name>
    <dbReference type="NCBI Taxonomy" id="1348616"/>
    <lineage>
        <taxon>Eukaryota</taxon>
        <taxon>Fungi</taxon>
        <taxon>Fungi incertae sedis</taxon>
        <taxon>Mucoromycota</taxon>
        <taxon>Glomeromycotina</taxon>
        <taxon>Glomeromycetes</taxon>
        <taxon>Diversisporales</taxon>
        <taxon>Gigasporaceae</taxon>
        <taxon>Dentiscutata</taxon>
    </lineage>
</organism>
<dbReference type="EMBL" id="CAJVPY010014146">
    <property type="protein sequence ID" value="CAG8744876.1"/>
    <property type="molecule type" value="Genomic_DNA"/>
</dbReference>
<accession>A0A9N9IPD2</accession>
<keyword evidence="2" id="KW-1185">Reference proteome</keyword>
<dbReference type="OrthoDB" id="10366636at2759"/>
<sequence length="72" mass="8546">NPLVLYHGLPGYLRNNNRKTHGMSIEFWLVEGQECLIISENITPINVWLKDLNRLAEYKYFVTEILYSFNGW</sequence>
<dbReference type="Proteomes" id="UP000789405">
    <property type="component" value="Unassembled WGS sequence"/>
</dbReference>
<gene>
    <name evidence="1" type="ORF">DERYTH_LOCUS16343</name>
</gene>
<evidence type="ECO:0000313" key="2">
    <source>
        <dbReference type="Proteomes" id="UP000789405"/>
    </source>
</evidence>
<protein>
    <submittedName>
        <fullName evidence="1">3307_t:CDS:1</fullName>
    </submittedName>
</protein>
<feature type="non-terminal residue" evidence="1">
    <location>
        <position position="1"/>
    </location>
</feature>
<reference evidence="1" key="1">
    <citation type="submission" date="2021-06" db="EMBL/GenBank/DDBJ databases">
        <authorList>
            <person name="Kallberg Y."/>
            <person name="Tangrot J."/>
            <person name="Rosling A."/>
        </authorList>
    </citation>
    <scope>NUCLEOTIDE SEQUENCE</scope>
    <source>
        <strain evidence="1">MA453B</strain>
    </source>
</reference>
<comment type="caution">
    <text evidence="1">The sequence shown here is derived from an EMBL/GenBank/DDBJ whole genome shotgun (WGS) entry which is preliminary data.</text>
</comment>
<proteinExistence type="predicted"/>